<keyword evidence="1" id="KW-0433">Leucine-rich repeat</keyword>
<dbReference type="InterPro" id="IPR032675">
    <property type="entry name" value="LRR_dom_sf"/>
</dbReference>
<evidence type="ECO:0000256" key="1">
    <source>
        <dbReference type="ARBA" id="ARBA00022614"/>
    </source>
</evidence>
<proteinExistence type="predicted"/>
<protein>
    <submittedName>
        <fullName evidence="3">Uncharacterized protein</fullName>
    </submittedName>
</protein>
<feature type="non-terminal residue" evidence="3">
    <location>
        <position position="112"/>
    </location>
</feature>
<keyword evidence="2" id="KW-0677">Repeat</keyword>
<dbReference type="InterPro" id="IPR003591">
    <property type="entry name" value="Leu-rich_rpt_typical-subtyp"/>
</dbReference>
<dbReference type="AlphaFoldDB" id="C3ZUC6"/>
<dbReference type="STRING" id="7739.C3ZUC6"/>
<dbReference type="InterPro" id="IPR001611">
    <property type="entry name" value="Leu-rich_rpt"/>
</dbReference>
<sequence>LSLDCNLLTDVRQTWFTGLEKLRTLILSNNRIKQIESGSFVHLTHLYNIDLENNMLQVVDPNWLFGLKRAKVINLGLNEINSISPGSFRNLQLNCLELGGKDLSSLDVEVFR</sequence>
<gene>
    <name evidence="3" type="ORF">BRAFLDRAFT_227646</name>
</gene>
<dbReference type="InParanoid" id="C3ZUC6"/>
<reference evidence="3" key="1">
    <citation type="journal article" date="2008" name="Nature">
        <title>The amphioxus genome and the evolution of the chordate karyotype.</title>
        <authorList>
            <consortium name="US DOE Joint Genome Institute (JGI-PGF)"/>
            <person name="Putnam N.H."/>
            <person name="Butts T."/>
            <person name="Ferrier D.E.K."/>
            <person name="Furlong R.F."/>
            <person name="Hellsten U."/>
            <person name="Kawashima T."/>
            <person name="Robinson-Rechavi M."/>
            <person name="Shoguchi E."/>
            <person name="Terry A."/>
            <person name="Yu J.-K."/>
            <person name="Benito-Gutierrez E.L."/>
            <person name="Dubchak I."/>
            <person name="Garcia-Fernandez J."/>
            <person name="Gibson-Brown J.J."/>
            <person name="Grigoriev I.V."/>
            <person name="Horton A.C."/>
            <person name="de Jong P.J."/>
            <person name="Jurka J."/>
            <person name="Kapitonov V.V."/>
            <person name="Kohara Y."/>
            <person name="Kuroki Y."/>
            <person name="Lindquist E."/>
            <person name="Lucas S."/>
            <person name="Osoegawa K."/>
            <person name="Pennacchio L.A."/>
            <person name="Salamov A.A."/>
            <person name="Satou Y."/>
            <person name="Sauka-Spengler T."/>
            <person name="Schmutz J."/>
            <person name="Shin-I T."/>
            <person name="Toyoda A."/>
            <person name="Bronner-Fraser M."/>
            <person name="Fujiyama A."/>
            <person name="Holland L.Z."/>
            <person name="Holland P.W.H."/>
            <person name="Satoh N."/>
            <person name="Rokhsar D.S."/>
        </authorList>
    </citation>
    <scope>NUCLEOTIDE SEQUENCE [LARGE SCALE GENOMIC DNA]</scope>
    <source>
        <strain evidence="3">S238N-H82</strain>
        <tissue evidence="3">Testes</tissue>
    </source>
</reference>
<evidence type="ECO:0000313" key="3">
    <source>
        <dbReference type="EMBL" id="EEN43854.1"/>
    </source>
</evidence>
<dbReference type="PROSITE" id="PS51450">
    <property type="entry name" value="LRR"/>
    <property type="match status" value="1"/>
</dbReference>
<dbReference type="EMBL" id="GG666682">
    <property type="protein sequence ID" value="EEN43854.1"/>
    <property type="molecule type" value="Genomic_DNA"/>
</dbReference>
<dbReference type="Pfam" id="PF13855">
    <property type="entry name" value="LRR_8"/>
    <property type="match status" value="1"/>
</dbReference>
<organism>
    <name type="scientific">Branchiostoma floridae</name>
    <name type="common">Florida lancelet</name>
    <name type="synonym">Amphioxus</name>
    <dbReference type="NCBI Taxonomy" id="7739"/>
    <lineage>
        <taxon>Eukaryota</taxon>
        <taxon>Metazoa</taxon>
        <taxon>Chordata</taxon>
        <taxon>Cephalochordata</taxon>
        <taxon>Leptocardii</taxon>
        <taxon>Amphioxiformes</taxon>
        <taxon>Branchiostomatidae</taxon>
        <taxon>Branchiostoma</taxon>
    </lineage>
</organism>
<dbReference type="PANTHER" id="PTHR24366:SF170">
    <property type="entry name" value="RE50361P"/>
    <property type="match status" value="1"/>
</dbReference>
<name>C3ZUC6_BRAFL</name>
<dbReference type="SUPFAM" id="SSF52058">
    <property type="entry name" value="L domain-like"/>
    <property type="match status" value="1"/>
</dbReference>
<accession>C3ZUC6</accession>
<dbReference type="Gene3D" id="3.80.10.10">
    <property type="entry name" value="Ribonuclease Inhibitor"/>
    <property type="match status" value="2"/>
</dbReference>
<dbReference type="SMART" id="SM00369">
    <property type="entry name" value="LRR_TYP"/>
    <property type="match status" value="3"/>
</dbReference>
<evidence type="ECO:0000256" key="2">
    <source>
        <dbReference type="ARBA" id="ARBA00022737"/>
    </source>
</evidence>
<feature type="non-terminal residue" evidence="3">
    <location>
        <position position="1"/>
    </location>
</feature>
<dbReference type="PANTHER" id="PTHR24366">
    <property type="entry name" value="IG(IMMUNOGLOBULIN) AND LRR(LEUCINE RICH REPEAT) DOMAINS"/>
    <property type="match status" value="1"/>
</dbReference>